<dbReference type="AlphaFoldDB" id="A0A2M8KS69"/>
<dbReference type="InterPro" id="IPR048300">
    <property type="entry name" value="TACO1_YebC-like_2nd/3rd_dom"/>
</dbReference>
<dbReference type="InterPro" id="IPR002876">
    <property type="entry name" value="Transcrip_reg_TACO1-like"/>
</dbReference>
<dbReference type="Proteomes" id="UP000229554">
    <property type="component" value="Unassembled WGS sequence"/>
</dbReference>
<dbReference type="Pfam" id="PF20772">
    <property type="entry name" value="TACO1_YebC_N"/>
    <property type="match status" value="1"/>
</dbReference>
<dbReference type="InterPro" id="IPR017856">
    <property type="entry name" value="Integrase-like_N"/>
</dbReference>
<feature type="domain" description="TACO1/YebC-like N-terminal" evidence="9">
    <location>
        <begin position="5"/>
        <end position="75"/>
    </location>
</feature>
<dbReference type="Gene3D" id="3.30.70.980">
    <property type="match status" value="2"/>
</dbReference>
<dbReference type="Pfam" id="PF01709">
    <property type="entry name" value="Transcrip_reg"/>
    <property type="match status" value="1"/>
</dbReference>
<gene>
    <name evidence="10" type="ORF">COU88_03205</name>
</gene>
<dbReference type="PANTHER" id="PTHR12532:SF6">
    <property type="entry name" value="TRANSCRIPTIONAL REGULATORY PROTEIN YEBC-RELATED"/>
    <property type="match status" value="1"/>
</dbReference>
<evidence type="ECO:0000256" key="3">
    <source>
        <dbReference type="ARBA" id="ARBA00023015"/>
    </source>
</evidence>
<keyword evidence="4 6" id="KW-0238">DNA-binding</keyword>
<dbReference type="InterPro" id="IPR029072">
    <property type="entry name" value="YebC-like"/>
</dbReference>
<evidence type="ECO:0000256" key="6">
    <source>
        <dbReference type="HAMAP-Rule" id="MF_00693"/>
    </source>
</evidence>
<evidence type="ECO:0000313" key="11">
    <source>
        <dbReference type="Proteomes" id="UP000229554"/>
    </source>
</evidence>
<dbReference type="FunFam" id="1.10.10.200:FF:000002">
    <property type="entry name" value="Probable transcriptional regulatory protein CLM62_37755"/>
    <property type="match status" value="1"/>
</dbReference>
<evidence type="ECO:0000259" key="8">
    <source>
        <dbReference type="Pfam" id="PF01709"/>
    </source>
</evidence>
<name>A0A2M8KS69_9BACT</name>
<dbReference type="PANTHER" id="PTHR12532">
    <property type="entry name" value="TRANSLATIONAL ACTIVATOR OF CYTOCHROME C OXIDASE 1"/>
    <property type="match status" value="1"/>
</dbReference>
<dbReference type="EMBL" id="PFED01000130">
    <property type="protein sequence ID" value="PJE62761.1"/>
    <property type="molecule type" value="Genomic_DNA"/>
</dbReference>
<dbReference type="InterPro" id="IPR049083">
    <property type="entry name" value="TACO1_YebC_N"/>
</dbReference>
<sequence>MSGHSHWATIKRKKESVDQQKGKAFARANKDILFAIKEGGNIVDPSINAYLRTAIEKAKEVNLPKENIQRILDKSLHKESLSEAIYEGIGPGRSAFLIHVATDNTNRALGEVRLVFNKAQSKLGEKGAVSYLFNKSGVLTTGNTVDENTAFLLADAVHANDIEKGEISHEIIVPYETTSEALRKAEEMKISVAVSIEYRPINPLTLTQSDYERACRILENLEELDDVQNVFVNFTFHE</sequence>
<evidence type="ECO:0000256" key="2">
    <source>
        <dbReference type="ARBA" id="ARBA00022490"/>
    </source>
</evidence>
<proteinExistence type="inferred from homology"/>
<feature type="region of interest" description="Disordered" evidence="7">
    <location>
        <begin position="1"/>
        <end position="21"/>
    </location>
</feature>
<protein>
    <recommendedName>
        <fullName evidence="6">Probable transcriptional regulatory protein COU88_03205</fullName>
    </recommendedName>
</protein>
<reference evidence="11" key="1">
    <citation type="submission" date="2017-09" db="EMBL/GenBank/DDBJ databases">
        <title>Depth-based differentiation of microbial function through sediment-hosted aquifers and enrichment of novel symbionts in the deep terrestrial subsurface.</title>
        <authorList>
            <person name="Probst A.J."/>
            <person name="Ladd B."/>
            <person name="Jarett J.K."/>
            <person name="Geller-Mcgrath D.E."/>
            <person name="Sieber C.M.K."/>
            <person name="Emerson J.B."/>
            <person name="Anantharaman K."/>
            <person name="Thomas B.C."/>
            <person name="Malmstrom R."/>
            <person name="Stieglmeier M."/>
            <person name="Klingl A."/>
            <person name="Woyke T."/>
            <person name="Ryan C.M."/>
            <person name="Banfield J.F."/>
        </authorList>
    </citation>
    <scope>NUCLEOTIDE SEQUENCE [LARGE SCALE GENOMIC DNA]</scope>
</reference>
<organism evidence="10 11">
    <name type="scientific">Candidatus Roizmanbacteria bacterium CG10_big_fil_rev_8_21_14_0_10_39_6</name>
    <dbReference type="NCBI Taxonomy" id="1974853"/>
    <lineage>
        <taxon>Bacteria</taxon>
        <taxon>Candidatus Roizmaniibacteriota</taxon>
    </lineage>
</organism>
<accession>A0A2M8KS69</accession>
<dbReference type="GO" id="GO:0005829">
    <property type="term" value="C:cytosol"/>
    <property type="evidence" value="ECO:0007669"/>
    <property type="project" value="TreeGrafter"/>
</dbReference>
<comment type="caution">
    <text evidence="10">The sequence shown here is derived from an EMBL/GenBank/DDBJ whole genome shotgun (WGS) entry which is preliminary data.</text>
</comment>
<keyword evidence="5 6" id="KW-0804">Transcription</keyword>
<keyword evidence="2 6" id="KW-0963">Cytoplasm</keyword>
<evidence type="ECO:0000256" key="1">
    <source>
        <dbReference type="ARBA" id="ARBA00008724"/>
    </source>
</evidence>
<dbReference type="SUPFAM" id="SSF75625">
    <property type="entry name" value="YebC-like"/>
    <property type="match status" value="1"/>
</dbReference>
<dbReference type="GO" id="GO:0006355">
    <property type="term" value="P:regulation of DNA-templated transcription"/>
    <property type="evidence" value="ECO:0007669"/>
    <property type="project" value="UniProtKB-UniRule"/>
</dbReference>
<evidence type="ECO:0000256" key="4">
    <source>
        <dbReference type="ARBA" id="ARBA00023125"/>
    </source>
</evidence>
<evidence type="ECO:0000256" key="5">
    <source>
        <dbReference type="ARBA" id="ARBA00023163"/>
    </source>
</evidence>
<dbReference type="InterPro" id="IPR026564">
    <property type="entry name" value="Transcrip_reg_TACO1-like_dom3"/>
</dbReference>
<dbReference type="HAMAP" id="MF_00693">
    <property type="entry name" value="Transcrip_reg_TACO1"/>
    <property type="match status" value="1"/>
</dbReference>
<evidence type="ECO:0000256" key="7">
    <source>
        <dbReference type="SAM" id="MobiDB-lite"/>
    </source>
</evidence>
<evidence type="ECO:0000313" key="10">
    <source>
        <dbReference type="EMBL" id="PJE62761.1"/>
    </source>
</evidence>
<comment type="subcellular location">
    <subcellularLocation>
        <location evidence="6">Cytoplasm</location>
    </subcellularLocation>
</comment>
<comment type="similarity">
    <text evidence="1 6">Belongs to the TACO1 family.</text>
</comment>
<keyword evidence="3 6" id="KW-0805">Transcription regulation</keyword>
<feature type="domain" description="TACO1/YebC-like second and third" evidence="8">
    <location>
        <begin position="82"/>
        <end position="234"/>
    </location>
</feature>
<dbReference type="Gene3D" id="1.10.10.200">
    <property type="match status" value="1"/>
</dbReference>
<dbReference type="GO" id="GO:0003677">
    <property type="term" value="F:DNA binding"/>
    <property type="evidence" value="ECO:0007669"/>
    <property type="project" value="UniProtKB-UniRule"/>
</dbReference>
<evidence type="ECO:0000259" key="9">
    <source>
        <dbReference type="Pfam" id="PF20772"/>
    </source>
</evidence>